<name>Q2SFG4_HAHCH</name>
<reference evidence="2 3" key="1">
    <citation type="journal article" date="2005" name="Nucleic Acids Res.">
        <title>Genomic blueprint of Hahella chejuensis, a marine microbe producing an algicidal agent.</title>
        <authorList>
            <person name="Jeong H."/>
            <person name="Yim J.H."/>
            <person name="Lee C."/>
            <person name="Choi S.-H."/>
            <person name="Park Y.K."/>
            <person name="Yoon S.H."/>
            <person name="Hur C.-G."/>
            <person name="Kang H.-Y."/>
            <person name="Kim D."/>
            <person name="Lee H.H."/>
            <person name="Park K.H."/>
            <person name="Park S.-H."/>
            <person name="Park H.-S."/>
            <person name="Lee H.K."/>
            <person name="Oh T.K."/>
            <person name="Kim J.F."/>
        </authorList>
    </citation>
    <scope>NUCLEOTIDE SEQUENCE [LARGE SCALE GENOMIC DNA]</scope>
    <source>
        <strain evidence="2 3">KCTC 2396</strain>
    </source>
</reference>
<accession>Q2SFG4</accession>
<organism evidence="2 3">
    <name type="scientific">Hahella chejuensis (strain KCTC 2396)</name>
    <dbReference type="NCBI Taxonomy" id="349521"/>
    <lineage>
        <taxon>Bacteria</taxon>
        <taxon>Pseudomonadati</taxon>
        <taxon>Pseudomonadota</taxon>
        <taxon>Gammaproteobacteria</taxon>
        <taxon>Oceanospirillales</taxon>
        <taxon>Hahellaceae</taxon>
        <taxon>Hahella</taxon>
    </lineage>
</organism>
<proteinExistence type="predicted"/>
<dbReference type="InterPro" id="IPR022118">
    <property type="entry name" value="Peptidase_C70_AvrRpt2"/>
</dbReference>
<dbReference type="AlphaFoldDB" id="Q2SFG4"/>
<evidence type="ECO:0000313" key="3">
    <source>
        <dbReference type="Proteomes" id="UP000000238"/>
    </source>
</evidence>
<evidence type="ECO:0000256" key="1">
    <source>
        <dbReference type="SAM" id="MobiDB-lite"/>
    </source>
</evidence>
<dbReference type="HOGENOM" id="CLU_462919_0_0_6"/>
<sequence length="600" mass="66594">MSNRLADLEQTLAPRAPARSKPNKQQKVRSALDRMQQPQPTPQAPSAPPVGQGLSARVSRWPGRGRHAARSFSAISYDVPGNFWVMAQPSGMTCWATVFTMLKSWRSQRQLTIEQALATVGERWVNIFRANGGLAGDDKPTFISTAGLVAEPPQSYSLEGWEGLLRNYGPVWVTTDEAPGEPWAIHARIIIGMHGDGTPENTKFKIVDPAGGRRYEESIAVFIPKYEEEVRRTGYMRIQVVHWQADAVSEQRAMSYGRSLPAPSRSFSAPAAIGHSRAFDYTDALAAHRQAMAMNQSFDVRYNVQLVPQQTGFSCWAAGFAMIVGWREQMSIDPSEIARAVGYWSQYQNGLHPEDLRVMNVWGFTAEAPQSYTIEAFVNLLRNYGPLWIATAEPGPHIRVVTGIHGDGTPDGTILHINDPWEQGMSSFRPSNRGSQYTETYRQFEQKQATLAGQEMSYKAPIYIAHLPSLPDWMRNPAAQSFSAYVGHSIAMEAPSNPANYRLLTSGTWNSNTSLRVQGGQGMWFKIRNANVLGTTITITDQAGQTKQSIILPASSVEFVFAIFGSEPMGWRFDISTNSDAFIVTWELWSTWVPGMPPNG</sequence>
<feature type="compositionally biased region" description="Pro residues" evidence="1">
    <location>
        <begin position="39"/>
        <end position="48"/>
    </location>
</feature>
<dbReference type="Proteomes" id="UP000000238">
    <property type="component" value="Chromosome"/>
</dbReference>
<feature type="region of interest" description="Disordered" evidence="1">
    <location>
        <begin position="1"/>
        <end position="62"/>
    </location>
</feature>
<gene>
    <name evidence="2" type="ordered locus">HCH_03884</name>
</gene>
<dbReference type="RefSeq" id="WP_011397677.1">
    <property type="nucleotide sequence ID" value="NC_007645.1"/>
</dbReference>
<dbReference type="KEGG" id="hch:HCH_03884"/>
<dbReference type="Pfam" id="PF12385">
    <property type="entry name" value="Peptidase_C70"/>
    <property type="match status" value="2"/>
</dbReference>
<evidence type="ECO:0000313" key="2">
    <source>
        <dbReference type="EMBL" id="ABC30610.1"/>
    </source>
</evidence>
<dbReference type="eggNOG" id="COG3409">
    <property type="taxonomic scope" value="Bacteria"/>
</dbReference>
<dbReference type="EMBL" id="CP000155">
    <property type="protein sequence ID" value="ABC30610.1"/>
    <property type="molecule type" value="Genomic_DNA"/>
</dbReference>
<dbReference type="STRING" id="349521.HCH_03884"/>
<keyword evidence="3" id="KW-1185">Reference proteome</keyword>
<protein>
    <submittedName>
        <fullName evidence="2">Uncharacterized protein</fullName>
    </submittedName>
</protein>